<gene>
    <name evidence="5" type="ORF">UR67_C0003G0097</name>
</gene>
<evidence type="ECO:0000259" key="4">
    <source>
        <dbReference type="PROSITE" id="PS51462"/>
    </source>
</evidence>
<reference evidence="5 6" key="1">
    <citation type="journal article" date="2015" name="Nature">
        <title>rRNA introns, odd ribosomes, and small enigmatic genomes across a large radiation of phyla.</title>
        <authorList>
            <person name="Brown C.T."/>
            <person name="Hug L.A."/>
            <person name="Thomas B.C."/>
            <person name="Sharon I."/>
            <person name="Castelle C.J."/>
            <person name="Singh A."/>
            <person name="Wilkins M.J."/>
            <person name="Williams K.H."/>
            <person name="Banfield J.F."/>
        </authorList>
    </citation>
    <scope>NUCLEOTIDE SEQUENCE [LARGE SCALE GENOMIC DNA]</scope>
</reference>
<comment type="similarity">
    <text evidence="3">Belongs to the Nudix hydrolase family.</text>
</comment>
<dbReference type="Gene3D" id="3.90.79.10">
    <property type="entry name" value="Nucleoside Triphosphate Pyrophosphohydrolase"/>
    <property type="match status" value="1"/>
</dbReference>
<protein>
    <submittedName>
        <fullName evidence="5">Hydrolase, NUDIX family</fullName>
    </submittedName>
</protein>
<evidence type="ECO:0000256" key="1">
    <source>
        <dbReference type="ARBA" id="ARBA00001946"/>
    </source>
</evidence>
<sequence>MVDEQNNNKIVISVLGVIFDTSGKVLLSLRSDKEIPLADFKWEIPGGKIDFGETATECIVREIREETGLIVNPVRLVDCIWSNIWDTNAGHKIQAILIPFLCEVDSGVTKPGNHEVLELKWFSMKEIDSLNTLPGVKEIVRTAYFTKKGVTYGKSKDGL</sequence>
<accession>A0A0G0BJZ4</accession>
<feature type="domain" description="Nudix hydrolase" evidence="4">
    <location>
        <begin position="9"/>
        <end position="145"/>
    </location>
</feature>
<dbReference type="InterPro" id="IPR020084">
    <property type="entry name" value="NUDIX_hydrolase_CS"/>
</dbReference>
<comment type="cofactor">
    <cofactor evidence="1">
        <name>Mg(2+)</name>
        <dbReference type="ChEBI" id="CHEBI:18420"/>
    </cofactor>
</comment>
<dbReference type="SUPFAM" id="SSF55811">
    <property type="entry name" value="Nudix"/>
    <property type="match status" value="1"/>
</dbReference>
<dbReference type="PANTHER" id="PTHR43046">
    <property type="entry name" value="GDP-MANNOSE MANNOSYL HYDROLASE"/>
    <property type="match status" value="1"/>
</dbReference>
<comment type="caution">
    <text evidence="5">The sequence shown here is derived from an EMBL/GenBank/DDBJ whole genome shotgun (WGS) entry which is preliminary data.</text>
</comment>
<dbReference type="EMBL" id="LBQB01000003">
    <property type="protein sequence ID" value="KKP69819.1"/>
    <property type="molecule type" value="Genomic_DNA"/>
</dbReference>
<dbReference type="PATRIC" id="fig|1618350.3.peg.604"/>
<dbReference type="InterPro" id="IPR020476">
    <property type="entry name" value="Nudix_hydrolase"/>
</dbReference>
<organism evidence="5 6">
    <name type="scientific">candidate division CPR3 bacterium GW2011_GWF2_35_18</name>
    <dbReference type="NCBI Taxonomy" id="1618350"/>
    <lineage>
        <taxon>Bacteria</taxon>
        <taxon>Bacteria division CPR3</taxon>
    </lineage>
</organism>
<dbReference type="STRING" id="1618350.UR67_C0003G0097"/>
<dbReference type="InterPro" id="IPR000086">
    <property type="entry name" value="NUDIX_hydrolase_dom"/>
</dbReference>
<dbReference type="InterPro" id="IPR015797">
    <property type="entry name" value="NUDIX_hydrolase-like_dom_sf"/>
</dbReference>
<dbReference type="Proteomes" id="UP000034581">
    <property type="component" value="Unassembled WGS sequence"/>
</dbReference>
<proteinExistence type="inferred from homology"/>
<dbReference type="PROSITE" id="PS00893">
    <property type="entry name" value="NUDIX_BOX"/>
    <property type="match status" value="1"/>
</dbReference>
<evidence type="ECO:0000313" key="6">
    <source>
        <dbReference type="Proteomes" id="UP000034581"/>
    </source>
</evidence>
<dbReference type="Pfam" id="PF00293">
    <property type="entry name" value="NUDIX"/>
    <property type="match status" value="1"/>
</dbReference>
<dbReference type="PROSITE" id="PS51462">
    <property type="entry name" value="NUDIX"/>
    <property type="match status" value="1"/>
</dbReference>
<name>A0A0G0BJZ4_UNCC3</name>
<dbReference type="PANTHER" id="PTHR43046:SF14">
    <property type="entry name" value="MUTT_NUDIX FAMILY PROTEIN"/>
    <property type="match status" value="1"/>
</dbReference>
<evidence type="ECO:0000313" key="5">
    <source>
        <dbReference type="EMBL" id="KKP69819.1"/>
    </source>
</evidence>
<dbReference type="PRINTS" id="PR00502">
    <property type="entry name" value="NUDIXFAMILY"/>
</dbReference>
<keyword evidence="2 3" id="KW-0378">Hydrolase</keyword>
<evidence type="ECO:0000256" key="2">
    <source>
        <dbReference type="ARBA" id="ARBA00022801"/>
    </source>
</evidence>
<dbReference type="AlphaFoldDB" id="A0A0G0BJZ4"/>
<evidence type="ECO:0000256" key="3">
    <source>
        <dbReference type="RuleBase" id="RU003476"/>
    </source>
</evidence>
<dbReference type="GO" id="GO:0016787">
    <property type="term" value="F:hydrolase activity"/>
    <property type="evidence" value="ECO:0007669"/>
    <property type="project" value="UniProtKB-KW"/>
</dbReference>